<dbReference type="SUPFAM" id="SSF54427">
    <property type="entry name" value="NTF2-like"/>
    <property type="match status" value="1"/>
</dbReference>
<dbReference type="InterPro" id="IPR037401">
    <property type="entry name" value="SnoaL-like"/>
</dbReference>
<sequence length="120" mass="13253">MTDTLLDRYIALSDRAVHDESAIEEMLTLFAPDATVRLGPEPVRGHEAIAAFYRAHLAAFADSRHYWNTTVLDDGTLRAEWAAVARTKDGGLMTVAGVEHARTDDGLITDLRNEFTRLPG</sequence>
<organism evidence="2 3">
    <name type="scientific">Streptomyces varsoviensis</name>
    <dbReference type="NCBI Taxonomy" id="67373"/>
    <lineage>
        <taxon>Bacteria</taxon>
        <taxon>Bacillati</taxon>
        <taxon>Actinomycetota</taxon>
        <taxon>Actinomycetes</taxon>
        <taxon>Kitasatosporales</taxon>
        <taxon>Streptomycetaceae</taxon>
        <taxon>Streptomyces</taxon>
    </lineage>
</organism>
<evidence type="ECO:0000259" key="1">
    <source>
        <dbReference type="Pfam" id="PF12680"/>
    </source>
</evidence>
<dbReference type="InterPro" id="IPR032710">
    <property type="entry name" value="NTF2-like_dom_sf"/>
</dbReference>
<dbReference type="Proteomes" id="UP000037020">
    <property type="component" value="Unassembled WGS sequence"/>
</dbReference>
<proteinExistence type="predicted"/>
<name>A0ABR5IZW6_9ACTN</name>
<dbReference type="Pfam" id="PF12680">
    <property type="entry name" value="SnoaL_2"/>
    <property type="match status" value="1"/>
</dbReference>
<gene>
    <name evidence="2" type="ORF">ADK38_29535</name>
</gene>
<comment type="caution">
    <text evidence="2">The sequence shown here is derived from an EMBL/GenBank/DDBJ whole genome shotgun (WGS) entry which is preliminary data.</text>
</comment>
<reference evidence="2 3" key="1">
    <citation type="submission" date="2015-07" db="EMBL/GenBank/DDBJ databases">
        <authorList>
            <person name="Ju K.-S."/>
            <person name="Doroghazi J.R."/>
            <person name="Metcalf W.W."/>
        </authorList>
    </citation>
    <scope>NUCLEOTIDE SEQUENCE [LARGE SCALE GENOMIC DNA]</scope>
    <source>
        <strain evidence="2 3">NRRL B-3589</strain>
    </source>
</reference>
<accession>A0ABR5IZW6</accession>
<dbReference type="Gene3D" id="3.10.450.50">
    <property type="match status" value="1"/>
</dbReference>
<keyword evidence="3" id="KW-1185">Reference proteome</keyword>
<dbReference type="EMBL" id="LGUT01002673">
    <property type="protein sequence ID" value="KOG86708.1"/>
    <property type="molecule type" value="Genomic_DNA"/>
</dbReference>
<feature type="domain" description="SnoaL-like" evidence="1">
    <location>
        <begin position="21"/>
        <end position="110"/>
    </location>
</feature>
<evidence type="ECO:0000313" key="2">
    <source>
        <dbReference type="EMBL" id="KOG86708.1"/>
    </source>
</evidence>
<evidence type="ECO:0000313" key="3">
    <source>
        <dbReference type="Proteomes" id="UP000037020"/>
    </source>
</evidence>
<protein>
    <submittedName>
        <fullName evidence="2">Ethyl tert-butyl ether degradation protein EthD</fullName>
    </submittedName>
</protein>